<proteinExistence type="predicted"/>
<evidence type="ECO:0000313" key="1">
    <source>
        <dbReference type="EMBL" id="MFN0254496.1"/>
    </source>
</evidence>
<name>A0ABW9J5M6_9SPHI</name>
<keyword evidence="2" id="KW-1185">Reference proteome</keyword>
<comment type="caution">
    <text evidence="1">The sequence shown here is derived from an EMBL/GenBank/DDBJ whole genome shotgun (WGS) entry which is preliminary data.</text>
</comment>
<dbReference type="Proteomes" id="UP001517247">
    <property type="component" value="Unassembled WGS sequence"/>
</dbReference>
<dbReference type="RefSeq" id="WP_138721645.1">
    <property type="nucleotide sequence ID" value="NZ_SSHJ02000001.1"/>
</dbReference>
<reference evidence="1 2" key="1">
    <citation type="submission" date="2024-12" db="EMBL/GenBank/DDBJ databases">
        <authorList>
            <person name="Hu S."/>
        </authorList>
    </citation>
    <scope>NUCLEOTIDE SEQUENCE [LARGE SCALE GENOMIC DNA]</scope>
    <source>
        <strain evidence="1 2">THG-T11</strain>
    </source>
</reference>
<sequence length="102" mass="11346">MSLDNCTIVEYLESKPTLAARIRAIDVLIDKAILSMAETVEGVGGNISTYELDDGQVKIKTGYRSISEVEAGIKSLERMKNLYSNKLYGRSVQLRDINTFGR</sequence>
<evidence type="ECO:0000313" key="2">
    <source>
        <dbReference type="Proteomes" id="UP001517247"/>
    </source>
</evidence>
<gene>
    <name evidence="1" type="ORF">E6A44_002880</name>
</gene>
<protein>
    <submittedName>
        <fullName evidence="1">Uncharacterized protein</fullName>
    </submittedName>
</protein>
<organism evidence="1 2">
    <name type="scientific">Pedobacter ureilyticus</name>
    <dbReference type="NCBI Taxonomy" id="1393051"/>
    <lineage>
        <taxon>Bacteria</taxon>
        <taxon>Pseudomonadati</taxon>
        <taxon>Bacteroidota</taxon>
        <taxon>Sphingobacteriia</taxon>
        <taxon>Sphingobacteriales</taxon>
        <taxon>Sphingobacteriaceae</taxon>
        <taxon>Pedobacter</taxon>
    </lineage>
</organism>
<dbReference type="EMBL" id="SSHJ02000001">
    <property type="protein sequence ID" value="MFN0254496.1"/>
    <property type="molecule type" value="Genomic_DNA"/>
</dbReference>
<accession>A0ABW9J5M6</accession>